<evidence type="ECO:0000256" key="9">
    <source>
        <dbReference type="PIRSR" id="PIRSR618319-50"/>
    </source>
</evidence>
<protein>
    <recommendedName>
        <fullName evidence="8">L-seryl-tRNA(Sec) selenium transferase</fullName>
        <ecNumber evidence="8">2.9.1.1</ecNumber>
    </recommendedName>
    <alternativeName>
        <fullName evidence="8">Selenocysteine synthase</fullName>
        <shortName evidence="8">Sec synthase</shortName>
    </alternativeName>
    <alternativeName>
        <fullName evidence="8">Selenocysteinyl-tRNA(Sec) synthase</fullName>
    </alternativeName>
</protein>
<dbReference type="Pfam" id="PF03841">
    <property type="entry name" value="SelA"/>
    <property type="match status" value="1"/>
</dbReference>
<feature type="coiled-coil region" evidence="10">
    <location>
        <begin position="338"/>
        <end position="365"/>
    </location>
</feature>
<reference evidence="11 12" key="1">
    <citation type="submission" date="2016-02" db="EMBL/GenBank/DDBJ databases">
        <title>Genome sequence of Tissierella creatinophila DSM 6911.</title>
        <authorList>
            <person name="Poehlein A."/>
            <person name="Daniel R."/>
        </authorList>
    </citation>
    <scope>NUCLEOTIDE SEQUENCE [LARGE SCALE GENOMIC DNA]</scope>
    <source>
        <strain evidence="11 12">DSM 6911</strain>
    </source>
</reference>
<evidence type="ECO:0000256" key="6">
    <source>
        <dbReference type="ARBA" id="ARBA00023266"/>
    </source>
</evidence>
<dbReference type="PANTHER" id="PTHR32328:SF0">
    <property type="entry name" value="L-SERYL-TRNA(SEC) SELENIUM TRANSFERASE"/>
    <property type="match status" value="1"/>
</dbReference>
<dbReference type="EC" id="2.9.1.1" evidence="8"/>
<dbReference type="GO" id="GO:0001717">
    <property type="term" value="P:conversion of seryl-tRNAsec to selenocys-tRNAsec"/>
    <property type="evidence" value="ECO:0007669"/>
    <property type="project" value="UniProtKB-UniRule"/>
</dbReference>
<dbReference type="InterPro" id="IPR015424">
    <property type="entry name" value="PyrdxlP-dep_Trfase"/>
</dbReference>
<evidence type="ECO:0000256" key="10">
    <source>
        <dbReference type="SAM" id="Coils"/>
    </source>
</evidence>
<dbReference type="EMBL" id="LTDM01000009">
    <property type="protein sequence ID" value="OLS03346.1"/>
    <property type="molecule type" value="Genomic_DNA"/>
</dbReference>
<dbReference type="PANTHER" id="PTHR32328">
    <property type="entry name" value="L-SERYL-TRNA(SEC) SELENIUM TRANSFERASE"/>
    <property type="match status" value="1"/>
</dbReference>
<dbReference type="HAMAP" id="MF_00423">
    <property type="entry name" value="SelA"/>
    <property type="match status" value="1"/>
</dbReference>
<evidence type="ECO:0000256" key="2">
    <source>
        <dbReference type="ARBA" id="ARBA00022490"/>
    </source>
</evidence>
<comment type="cofactor">
    <cofactor evidence="1 8 9">
        <name>pyridoxal 5'-phosphate</name>
        <dbReference type="ChEBI" id="CHEBI:597326"/>
    </cofactor>
</comment>
<keyword evidence="6 8" id="KW-0711">Selenium</keyword>
<keyword evidence="3 8" id="KW-0808">Transferase</keyword>
<name>A0A1U7M7T5_TISCR</name>
<evidence type="ECO:0000256" key="3">
    <source>
        <dbReference type="ARBA" id="ARBA00022679"/>
    </source>
</evidence>
<dbReference type="InterPro" id="IPR018319">
    <property type="entry name" value="SelA-like"/>
</dbReference>
<comment type="pathway">
    <text evidence="8">Aminoacyl-tRNA biosynthesis; selenocysteinyl-tRNA(Sec) biosynthesis; selenocysteinyl-tRNA(Sec) from L-seryl-tRNA(Sec) (bacterial route): step 1/1.</text>
</comment>
<organism evidence="11 12">
    <name type="scientific">Tissierella creatinophila DSM 6911</name>
    <dbReference type="NCBI Taxonomy" id="1123403"/>
    <lineage>
        <taxon>Bacteria</taxon>
        <taxon>Bacillati</taxon>
        <taxon>Bacillota</taxon>
        <taxon>Tissierellia</taxon>
        <taxon>Tissierellales</taxon>
        <taxon>Tissierellaceae</taxon>
        <taxon>Tissierella</taxon>
    </lineage>
</organism>
<comment type="similarity">
    <text evidence="7 8">Belongs to the SelA family.</text>
</comment>
<feature type="modified residue" description="N6-(pyridoxal phosphate)lysine" evidence="8 9">
    <location>
        <position position="279"/>
    </location>
</feature>
<dbReference type="InterPro" id="IPR004534">
    <property type="entry name" value="SelA_trans"/>
</dbReference>
<evidence type="ECO:0000256" key="1">
    <source>
        <dbReference type="ARBA" id="ARBA00001933"/>
    </source>
</evidence>
<accession>A0A1U7M7T5</accession>
<evidence type="ECO:0000256" key="5">
    <source>
        <dbReference type="ARBA" id="ARBA00022917"/>
    </source>
</evidence>
<keyword evidence="5 8" id="KW-0648">Protein biosynthesis</keyword>
<dbReference type="GO" id="GO:0005737">
    <property type="term" value="C:cytoplasm"/>
    <property type="evidence" value="ECO:0007669"/>
    <property type="project" value="UniProtKB-SubCell"/>
</dbReference>
<comment type="caution">
    <text evidence="11">The sequence shown here is derived from an EMBL/GenBank/DDBJ whole genome shotgun (WGS) entry which is preliminary data.</text>
</comment>
<evidence type="ECO:0000256" key="7">
    <source>
        <dbReference type="ARBA" id="ARBA00044507"/>
    </source>
</evidence>
<comment type="function">
    <text evidence="8">Converts seryl-tRNA(Sec) to selenocysteinyl-tRNA(Sec) required for selenoprotein biosynthesis.</text>
</comment>
<comment type="catalytic activity">
    <reaction evidence="8">
        <text>L-seryl-tRNA(Sec) + selenophosphate + H(+) = L-selenocysteinyl-tRNA(Sec) + phosphate</text>
        <dbReference type="Rhea" id="RHEA:22728"/>
        <dbReference type="Rhea" id="RHEA-COMP:9742"/>
        <dbReference type="Rhea" id="RHEA-COMP:9743"/>
        <dbReference type="ChEBI" id="CHEBI:15378"/>
        <dbReference type="ChEBI" id="CHEBI:16144"/>
        <dbReference type="ChEBI" id="CHEBI:43474"/>
        <dbReference type="ChEBI" id="CHEBI:78533"/>
        <dbReference type="ChEBI" id="CHEBI:78573"/>
        <dbReference type="EC" id="2.9.1.1"/>
    </reaction>
</comment>
<dbReference type="InterPro" id="IPR015421">
    <property type="entry name" value="PyrdxlP-dep_Trfase_major"/>
</dbReference>
<keyword evidence="12" id="KW-1185">Reference proteome</keyword>
<dbReference type="SUPFAM" id="SSF53383">
    <property type="entry name" value="PLP-dependent transferases"/>
    <property type="match status" value="1"/>
</dbReference>
<evidence type="ECO:0000313" key="11">
    <source>
        <dbReference type="EMBL" id="OLS03346.1"/>
    </source>
</evidence>
<dbReference type="AlphaFoldDB" id="A0A1U7M7T5"/>
<evidence type="ECO:0000256" key="8">
    <source>
        <dbReference type="HAMAP-Rule" id="MF_00423"/>
    </source>
</evidence>
<dbReference type="Gene3D" id="3.40.640.10">
    <property type="entry name" value="Type I PLP-dependent aspartate aminotransferase-like (Major domain)"/>
    <property type="match status" value="1"/>
</dbReference>
<dbReference type="Gene3D" id="3.90.1150.180">
    <property type="match status" value="1"/>
</dbReference>
<dbReference type="NCBIfam" id="TIGR00474">
    <property type="entry name" value="selA"/>
    <property type="match status" value="1"/>
</dbReference>
<sequence length="456" mass="51093">MEIIKELLEKTPRNTVLETIREELDDIRESIKKGELDEQSFEKVINLLSEKIYKNSMEKNSYNLKRVINATGVVLHTNLGRSLLNEEVLENIKNTSINYSNLEFDIDSGTRGSRYAHIEDIIKKITGAEGSLIVNNNAAAVMLVLSTMAKDKEVIVSRGELIEIGGSFRIPDVMERSGAKLVDVGATNKTHLDDYEAAIGENTAALLKVHTSNYRIMGFTSSVDSKELNGLKEKYNLPLIEDLGSGVLIDLEKYGMEHEPTVQDSLGKGVDIVTFSGDKLLGGPQVGIIVGKKEYIEKMKKNPLTRAFRVDKLVIAALETILSYYIDEEDAIKKIPTLRMLTISLAELNKKAVDLEREIKLLEVSSSLNIVIEDSMSEVGGGSLPLVELPTKAISINSTKFSTQKMEVFLRKSNIPIITRVYKDKLYFDLRTIREDEYKVIVETINNMCKTLKERI</sequence>
<dbReference type="Proteomes" id="UP000186112">
    <property type="component" value="Unassembled WGS sequence"/>
</dbReference>
<keyword evidence="4 8" id="KW-0663">Pyridoxal phosphate</keyword>
<gene>
    <name evidence="8 11" type="primary">selA</name>
    <name evidence="11" type="ORF">TICRE_06850</name>
</gene>
<evidence type="ECO:0000256" key="4">
    <source>
        <dbReference type="ARBA" id="ARBA00022898"/>
    </source>
</evidence>
<proteinExistence type="inferred from homology"/>
<dbReference type="GO" id="GO:0004125">
    <property type="term" value="F:L-seryl-tRNA(Sec) selenium transferase activity"/>
    <property type="evidence" value="ECO:0007669"/>
    <property type="project" value="UniProtKB-UniRule"/>
</dbReference>
<keyword evidence="10" id="KW-0175">Coiled coil</keyword>
<dbReference type="UniPathway" id="UPA00906">
    <property type="reaction ID" value="UER00896"/>
</dbReference>
<comment type="subcellular location">
    <subcellularLocation>
        <location evidence="8">Cytoplasm</location>
    </subcellularLocation>
</comment>
<keyword evidence="2 8" id="KW-0963">Cytoplasm</keyword>
<dbReference type="GO" id="GO:0001514">
    <property type="term" value="P:selenocysteine incorporation"/>
    <property type="evidence" value="ECO:0007669"/>
    <property type="project" value="UniProtKB-UniRule"/>
</dbReference>
<evidence type="ECO:0000313" key="12">
    <source>
        <dbReference type="Proteomes" id="UP000186112"/>
    </source>
</evidence>